<keyword evidence="2" id="KW-1133">Transmembrane helix</keyword>
<gene>
    <name evidence="4" type="ORF">B4U80_11746</name>
</gene>
<dbReference type="GO" id="GO:0006508">
    <property type="term" value="P:proteolysis"/>
    <property type="evidence" value="ECO:0007669"/>
    <property type="project" value="InterPro"/>
</dbReference>
<dbReference type="AlphaFoldDB" id="A0A443S2Z9"/>
<comment type="caution">
    <text evidence="4">The sequence shown here is derived from an EMBL/GenBank/DDBJ whole genome shotgun (WGS) entry which is preliminary data.</text>
</comment>
<dbReference type="Gene3D" id="2.40.10.10">
    <property type="entry name" value="Trypsin-like serine proteases"/>
    <property type="match status" value="1"/>
</dbReference>
<organism evidence="4 5">
    <name type="scientific">Leptotrombidium deliense</name>
    <dbReference type="NCBI Taxonomy" id="299467"/>
    <lineage>
        <taxon>Eukaryota</taxon>
        <taxon>Metazoa</taxon>
        <taxon>Ecdysozoa</taxon>
        <taxon>Arthropoda</taxon>
        <taxon>Chelicerata</taxon>
        <taxon>Arachnida</taxon>
        <taxon>Acari</taxon>
        <taxon>Acariformes</taxon>
        <taxon>Trombidiformes</taxon>
        <taxon>Prostigmata</taxon>
        <taxon>Anystina</taxon>
        <taxon>Parasitengona</taxon>
        <taxon>Trombiculoidea</taxon>
        <taxon>Trombiculidae</taxon>
        <taxon>Leptotrombidium</taxon>
    </lineage>
</organism>
<keyword evidence="1" id="KW-1015">Disulfide bond</keyword>
<protein>
    <submittedName>
        <fullName evidence="4">Serine proteinase stubble-like protein</fullName>
    </submittedName>
</protein>
<dbReference type="OrthoDB" id="10004439at2759"/>
<dbReference type="PROSITE" id="PS00134">
    <property type="entry name" value="TRYPSIN_HIS"/>
    <property type="match status" value="1"/>
</dbReference>
<evidence type="ECO:0000256" key="1">
    <source>
        <dbReference type="ARBA" id="ARBA00023157"/>
    </source>
</evidence>
<dbReference type="STRING" id="299467.A0A443S2Z9"/>
<dbReference type="Proteomes" id="UP000288716">
    <property type="component" value="Unassembled WGS sequence"/>
</dbReference>
<dbReference type="SMART" id="SM00020">
    <property type="entry name" value="Tryp_SPc"/>
    <property type="match status" value="1"/>
</dbReference>
<evidence type="ECO:0000259" key="3">
    <source>
        <dbReference type="PROSITE" id="PS50240"/>
    </source>
</evidence>
<dbReference type="InterPro" id="IPR009003">
    <property type="entry name" value="Peptidase_S1_PA"/>
</dbReference>
<dbReference type="GO" id="GO:0004252">
    <property type="term" value="F:serine-type endopeptidase activity"/>
    <property type="evidence" value="ECO:0007669"/>
    <property type="project" value="InterPro"/>
</dbReference>
<dbReference type="InterPro" id="IPR001254">
    <property type="entry name" value="Trypsin_dom"/>
</dbReference>
<dbReference type="SUPFAM" id="SSF50494">
    <property type="entry name" value="Trypsin-like serine proteases"/>
    <property type="match status" value="1"/>
</dbReference>
<name>A0A443S2Z9_9ACAR</name>
<keyword evidence="2" id="KW-0812">Transmembrane</keyword>
<dbReference type="PANTHER" id="PTHR24253">
    <property type="entry name" value="TRANSMEMBRANE PROTEASE SERINE"/>
    <property type="match status" value="1"/>
</dbReference>
<dbReference type="InterPro" id="IPR001314">
    <property type="entry name" value="Peptidase_S1A"/>
</dbReference>
<keyword evidence="5" id="KW-1185">Reference proteome</keyword>
<dbReference type="InterPro" id="IPR043504">
    <property type="entry name" value="Peptidase_S1_PA_chymotrypsin"/>
</dbReference>
<reference evidence="4 5" key="1">
    <citation type="journal article" date="2018" name="Gigascience">
        <title>Genomes of trombidid mites reveal novel predicted allergens and laterally-transferred genes associated with secondary metabolism.</title>
        <authorList>
            <person name="Dong X."/>
            <person name="Chaisiri K."/>
            <person name="Xia D."/>
            <person name="Armstrong S.D."/>
            <person name="Fang Y."/>
            <person name="Donnelly M.J."/>
            <person name="Kadowaki T."/>
            <person name="McGarry J.W."/>
            <person name="Darby A.C."/>
            <person name="Makepeace B.L."/>
        </authorList>
    </citation>
    <scope>NUCLEOTIDE SEQUENCE [LARGE SCALE GENOMIC DNA]</scope>
    <source>
        <strain evidence="4">UoL-UT</strain>
    </source>
</reference>
<dbReference type="FunFam" id="2.40.10.10:FF:000068">
    <property type="entry name" value="transmembrane protease serine 2"/>
    <property type="match status" value="1"/>
</dbReference>
<evidence type="ECO:0000256" key="2">
    <source>
        <dbReference type="SAM" id="Phobius"/>
    </source>
</evidence>
<dbReference type="PRINTS" id="PR00722">
    <property type="entry name" value="CHYMOTRYPSIN"/>
</dbReference>
<evidence type="ECO:0000313" key="4">
    <source>
        <dbReference type="EMBL" id="RWS21906.1"/>
    </source>
</evidence>
<keyword evidence="2" id="KW-0472">Membrane</keyword>
<feature type="domain" description="Peptidase S1" evidence="3">
    <location>
        <begin position="67"/>
        <end position="314"/>
    </location>
</feature>
<dbReference type="CDD" id="cd00190">
    <property type="entry name" value="Tryp_SPc"/>
    <property type="match status" value="1"/>
</dbReference>
<dbReference type="PANTHER" id="PTHR24253:SF153">
    <property type="entry name" value="SERINE PROTEASE HEPSIN"/>
    <property type="match status" value="1"/>
</dbReference>
<sequence>MGQNFSTNRRFPNYLPKTPKAKMIFAVVIVIYVVVLISLAICAHFQQIDANADFKCGVVSEQSSSLIINGTEAPLGFVPWYVAVKRRESRIPNCGATIISSQWVVTAAHCHLCLPTSDNPDCMIVVAGSQSALDNSAGTVHNVIEFHPFSKNDTQRDNDIALMRVDPPFQYRKHGTGDERAIGPVCLPEAGSKVTETDAVTSGLGGNSIFHETTPSRLMTVKIKIIKWTDCWNFCFRYPNPPVFNERFMICAGTVEECKGNCKGDSGGPLTVLRNKEVTLVGVVAASTRSGCGTSTANYMNVASYREWIKKVTNLIKQDVKNKTDNQ</sequence>
<dbReference type="VEuPathDB" id="VectorBase:LDEU010134"/>
<accession>A0A443S2Z9</accession>
<dbReference type="EMBL" id="NCKV01010400">
    <property type="protein sequence ID" value="RWS21906.1"/>
    <property type="molecule type" value="Genomic_DNA"/>
</dbReference>
<dbReference type="Pfam" id="PF00089">
    <property type="entry name" value="Trypsin"/>
    <property type="match status" value="1"/>
</dbReference>
<evidence type="ECO:0000313" key="5">
    <source>
        <dbReference type="Proteomes" id="UP000288716"/>
    </source>
</evidence>
<feature type="transmembrane region" description="Helical" evidence="2">
    <location>
        <begin position="21"/>
        <end position="41"/>
    </location>
</feature>
<dbReference type="InterPro" id="IPR018114">
    <property type="entry name" value="TRYPSIN_HIS"/>
</dbReference>
<dbReference type="PROSITE" id="PS50240">
    <property type="entry name" value="TRYPSIN_DOM"/>
    <property type="match status" value="1"/>
</dbReference>
<proteinExistence type="predicted"/>